<organism evidence="2 3">
    <name type="scientific">Thalassiosira oceanica</name>
    <name type="common">Marine diatom</name>
    <dbReference type="NCBI Taxonomy" id="159749"/>
    <lineage>
        <taxon>Eukaryota</taxon>
        <taxon>Sar</taxon>
        <taxon>Stramenopiles</taxon>
        <taxon>Ochrophyta</taxon>
        <taxon>Bacillariophyta</taxon>
        <taxon>Coscinodiscophyceae</taxon>
        <taxon>Thalassiosirophycidae</taxon>
        <taxon>Thalassiosirales</taxon>
        <taxon>Thalassiosiraceae</taxon>
        <taxon>Thalassiosira</taxon>
    </lineage>
</organism>
<accession>K0SBA5</accession>
<dbReference type="Proteomes" id="UP000266841">
    <property type="component" value="Unassembled WGS sequence"/>
</dbReference>
<feature type="region of interest" description="Disordered" evidence="1">
    <location>
        <begin position="104"/>
        <end position="234"/>
    </location>
</feature>
<sequence length="248" mass="26797">MILKFSRRTNVSSICFLRFFSKCAGSAPPGTRWATVRKSNKSHRDATSLPIYPERFESVRCLIRLPIRSETSRFQPSPIEEIAGPSSAAQIARLIALTDCELGSSSSGPITTRRAASSAVSPSSPTASAYLGQRSAAASSEPETASRSSSMRRALALPTLRTSLPPPPQPGEAPRSACTNWTVAPRDRDDQVRAGRELRAPSDREAVDRADGQDGEGEYQVTVSTGKARERGGRAKSYLAVRENKFPC</sequence>
<dbReference type="EMBL" id="AGNL01018757">
    <property type="protein sequence ID" value="EJK62595.1"/>
    <property type="molecule type" value="Genomic_DNA"/>
</dbReference>
<protein>
    <submittedName>
        <fullName evidence="2">Uncharacterized protein</fullName>
    </submittedName>
</protein>
<comment type="caution">
    <text evidence="2">The sequence shown here is derived from an EMBL/GenBank/DDBJ whole genome shotgun (WGS) entry which is preliminary data.</text>
</comment>
<feature type="compositionally biased region" description="Basic and acidic residues" evidence="1">
    <location>
        <begin position="185"/>
        <end position="212"/>
    </location>
</feature>
<feature type="compositionally biased region" description="Low complexity" evidence="1">
    <location>
        <begin position="111"/>
        <end position="163"/>
    </location>
</feature>
<name>K0SBA5_THAOC</name>
<dbReference type="AlphaFoldDB" id="K0SBA5"/>
<proteinExistence type="predicted"/>
<feature type="non-terminal residue" evidence="2">
    <location>
        <position position="248"/>
    </location>
</feature>
<evidence type="ECO:0000256" key="1">
    <source>
        <dbReference type="SAM" id="MobiDB-lite"/>
    </source>
</evidence>
<reference evidence="2 3" key="1">
    <citation type="journal article" date="2012" name="Genome Biol.">
        <title>Genome and low-iron response of an oceanic diatom adapted to chronic iron limitation.</title>
        <authorList>
            <person name="Lommer M."/>
            <person name="Specht M."/>
            <person name="Roy A.S."/>
            <person name="Kraemer L."/>
            <person name="Andreson R."/>
            <person name="Gutowska M.A."/>
            <person name="Wolf J."/>
            <person name="Bergner S.V."/>
            <person name="Schilhabel M.B."/>
            <person name="Klostermeier U.C."/>
            <person name="Beiko R.G."/>
            <person name="Rosenstiel P."/>
            <person name="Hippler M."/>
            <person name="Laroche J."/>
        </authorList>
    </citation>
    <scope>NUCLEOTIDE SEQUENCE [LARGE SCALE GENOMIC DNA]</scope>
    <source>
        <strain evidence="2 3">CCMP1005</strain>
    </source>
</reference>
<keyword evidence="3" id="KW-1185">Reference proteome</keyword>
<gene>
    <name evidence="2" type="ORF">THAOC_16786</name>
</gene>
<evidence type="ECO:0000313" key="2">
    <source>
        <dbReference type="EMBL" id="EJK62595.1"/>
    </source>
</evidence>
<evidence type="ECO:0000313" key="3">
    <source>
        <dbReference type="Proteomes" id="UP000266841"/>
    </source>
</evidence>